<dbReference type="Proteomes" id="UP000676079">
    <property type="component" value="Chromosome"/>
</dbReference>
<evidence type="ECO:0000313" key="3">
    <source>
        <dbReference type="EMBL" id="QUX21548.1"/>
    </source>
</evidence>
<organism evidence="3 4">
    <name type="scientific">Nocardiopsis changdeensis</name>
    <dbReference type="NCBI Taxonomy" id="2831969"/>
    <lineage>
        <taxon>Bacteria</taxon>
        <taxon>Bacillati</taxon>
        <taxon>Actinomycetota</taxon>
        <taxon>Actinomycetes</taxon>
        <taxon>Streptosporangiales</taxon>
        <taxon>Nocardiopsidaceae</taxon>
        <taxon>Nocardiopsis</taxon>
    </lineage>
</organism>
<accession>A0ABX8BMB6</accession>
<evidence type="ECO:0000256" key="1">
    <source>
        <dbReference type="SAM" id="Coils"/>
    </source>
</evidence>
<gene>
    <name evidence="3" type="ORF">KGD84_24560</name>
</gene>
<dbReference type="RefSeq" id="WP_220562770.1">
    <property type="nucleotide sequence ID" value="NZ_CP074133.1"/>
</dbReference>
<protein>
    <submittedName>
        <fullName evidence="3">Uncharacterized protein</fullName>
    </submittedName>
</protein>
<dbReference type="EMBL" id="CP074133">
    <property type="protein sequence ID" value="QUX21548.1"/>
    <property type="molecule type" value="Genomic_DNA"/>
</dbReference>
<feature type="coiled-coil region" evidence="1">
    <location>
        <begin position="143"/>
        <end position="199"/>
    </location>
</feature>
<evidence type="ECO:0000256" key="2">
    <source>
        <dbReference type="SAM" id="MobiDB-lite"/>
    </source>
</evidence>
<name>A0ABX8BMB6_9ACTN</name>
<sequence>MSAESLAFLDREIRRALAARATNGEELRLQDGRRIRGGDGPHEYVFTCHHWRVSPDSAGFLVRAPGSTGPWHPAEAVPALGGRVHVTTTADLGPQPGDLLLRDAAVPSPEVPAEPSAERIEAAALHRRFGALVPPEALAERLHEGVRSRIEELDSLLAAARDQAAARDRLARKQVAVDRVRSRQERASAEVALREAEARRARRALERVERGLRSVRAPSGPFAARRAARIDRTAARARELRSTLVTALRERETAVERLAEASGAVAFRVRERDRALEATRGLPPARVLAERIARVEHELRRLRLMEVPPAPPRPRPPLEDAPRRPAVPEPGVPLEDYAPVPAAYRPAQDPHPVGHPSRPGSVPPAIEEDPAAAA</sequence>
<proteinExistence type="predicted"/>
<evidence type="ECO:0000313" key="4">
    <source>
        <dbReference type="Proteomes" id="UP000676079"/>
    </source>
</evidence>
<keyword evidence="1" id="KW-0175">Coiled coil</keyword>
<feature type="region of interest" description="Disordered" evidence="2">
    <location>
        <begin position="306"/>
        <end position="374"/>
    </location>
</feature>
<keyword evidence="4" id="KW-1185">Reference proteome</keyword>
<reference evidence="3 4" key="1">
    <citation type="submission" date="2021-05" db="EMBL/GenBank/DDBJ databases">
        <title>Direct Submission.</title>
        <authorList>
            <person name="Li K."/>
            <person name="Gao J."/>
        </authorList>
    </citation>
    <scope>NUCLEOTIDE SEQUENCE [LARGE SCALE GENOMIC DNA]</scope>
    <source>
        <strain evidence="3 4">Mg02</strain>
    </source>
</reference>